<evidence type="ECO:0000256" key="1">
    <source>
        <dbReference type="SAM" id="Phobius"/>
    </source>
</evidence>
<feature type="transmembrane region" description="Helical" evidence="1">
    <location>
        <begin position="121"/>
        <end position="145"/>
    </location>
</feature>
<organism evidence="2 3">
    <name type="scientific">Neisseria lactamica ATCC 23970</name>
    <dbReference type="NCBI Taxonomy" id="546265"/>
    <lineage>
        <taxon>Bacteria</taxon>
        <taxon>Pseudomonadati</taxon>
        <taxon>Pseudomonadota</taxon>
        <taxon>Betaproteobacteria</taxon>
        <taxon>Neisseriales</taxon>
        <taxon>Neisseriaceae</taxon>
        <taxon>Neisseria</taxon>
    </lineage>
</organism>
<dbReference type="EMBL" id="ACEQ02000085">
    <property type="protein sequence ID" value="EEZ74248.1"/>
    <property type="molecule type" value="Genomic_DNA"/>
</dbReference>
<keyword evidence="1" id="KW-0812">Transmembrane</keyword>
<gene>
    <name evidence="2" type="ORF">NEILACOT_05736</name>
</gene>
<proteinExistence type="predicted"/>
<name>D0WDU8_NEILA</name>
<evidence type="ECO:0000313" key="2">
    <source>
        <dbReference type="EMBL" id="EEZ74248.1"/>
    </source>
</evidence>
<dbReference type="AlphaFoldDB" id="D0WDU8"/>
<dbReference type="Proteomes" id="UP000003843">
    <property type="component" value="Unassembled WGS sequence"/>
</dbReference>
<keyword evidence="1" id="KW-1133">Transmembrane helix</keyword>
<accession>D0WDU8</accession>
<protein>
    <submittedName>
        <fullName evidence="2">Uncharacterized protein</fullName>
    </submittedName>
</protein>
<feature type="transmembrane region" description="Helical" evidence="1">
    <location>
        <begin position="81"/>
        <end position="109"/>
    </location>
</feature>
<evidence type="ECO:0000313" key="3">
    <source>
        <dbReference type="Proteomes" id="UP000003843"/>
    </source>
</evidence>
<sequence length="148" mass="14764">MPKASPALIKGLSAPAAIPLTNSMLLPQRSSLALCSNIFVGFIGAVGEIAAEIVVVVGQALPDAAGVGRIEFDTAGCAVDVIGVFVPCARGVGIVAAFGPVVGIGRMVFVSFPVEPVYGKAVVNVALFFACAVGGVVVEGGVFFVSVS</sequence>
<comment type="caution">
    <text evidence="2">The sequence shown here is derived from an EMBL/GenBank/DDBJ whole genome shotgun (WGS) entry which is preliminary data.</text>
</comment>
<keyword evidence="1" id="KW-0472">Membrane</keyword>
<reference evidence="2 3" key="1">
    <citation type="submission" date="2009-10" db="EMBL/GenBank/DDBJ databases">
        <authorList>
            <person name="Weinstock G."/>
            <person name="Sodergren E."/>
            <person name="Clifton S."/>
            <person name="Fulton L."/>
            <person name="Fulton B."/>
            <person name="Courtney L."/>
            <person name="Fronick C."/>
            <person name="Harrison M."/>
            <person name="Strong C."/>
            <person name="Farmer C."/>
            <person name="Delahaunty K."/>
            <person name="Markovic C."/>
            <person name="Hall O."/>
            <person name="Minx P."/>
            <person name="Tomlinson C."/>
            <person name="Mitreva M."/>
            <person name="Nelson J."/>
            <person name="Hou S."/>
            <person name="Wollam A."/>
            <person name="Pepin K.H."/>
            <person name="Johnson M."/>
            <person name="Bhonagiri V."/>
            <person name="Nash W.E."/>
            <person name="Warren W."/>
            <person name="Chinwalla A."/>
            <person name="Mardis E.R."/>
            <person name="Wilson R.K."/>
        </authorList>
    </citation>
    <scope>NUCLEOTIDE SEQUENCE [LARGE SCALE GENOMIC DNA]</scope>
    <source>
        <strain evidence="2 3">ATCC 23970</strain>
    </source>
</reference>